<proteinExistence type="inferred from homology"/>
<dbReference type="SUPFAM" id="SSF52058">
    <property type="entry name" value="L domain-like"/>
    <property type="match status" value="1"/>
</dbReference>
<keyword evidence="4 10" id="KW-0812">Transmembrane</keyword>
<dbReference type="PANTHER" id="PTHR48062">
    <property type="entry name" value="RECEPTOR-LIKE PROTEIN 14"/>
    <property type="match status" value="1"/>
</dbReference>
<organism evidence="11 12">
    <name type="scientific">Citrus sinensis</name>
    <name type="common">Sweet orange</name>
    <name type="synonym">Citrus aurantium var. sinensis</name>
    <dbReference type="NCBI Taxonomy" id="2711"/>
    <lineage>
        <taxon>Eukaryota</taxon>
        <taxon>Viridiplantae</taxon>
        <taxon>Streptophyta</taxon>
        <taxon>Embryophyta</taxon>
        <taxon>Tracheophyta</taxon>
        <taxon>Spermatophyta</taxon>
        <taxon>Magnoliopsida</taxon>
        <taxon>eudicotyledons</taxon>
        <taxon>Gunneridae</taxon>
        <taxon>Pentapetalae</taxon>
        <taxon>rosids</taxon>
        <taxon>malvids</taxon>
        <taxon>Sapindales</taxon>
        <taxon>Rutaceae</taxon>
        <taxon>Aurantioideae</taxon>
        <taxon>Citrus</taxon>
    </lineage>
</organism>
<dbReference type="Proteomes" id="UP000027120">
    <property type="component" value="Unassembled WGS sequence"/>
</dbReference>
<dbReference type="AlphaFoldDB" id="A0A067EPD7"/>
<keyword evidence="8" id="KW-0675">Receptor</keyword>
<feature type="transmembrane region" description="Helical" evidence="10">
    <location>
        <begin position="278"/>
        <end position="300"/>
    </location>
</feature>
<keyword evidence="7 10" id="KW-0472">Membrane</keyword>
<name>A0A067EPD7_CITSI</name>
<evidence type="ECO:0000256" key="9">
    <source>
        <dbReference type="ARBA" id="ARBA00023180"/>
    </source>
</evidence>
<evidence type="ECO:0000256" key="4">
    <source>
        <dbReference type="ARBA" id="ARBA00022692"/>
    </source>
</evidence>
<dbReference type="InterPro" id="IPR001611">
    <property type="entry name" value="Leu-rich_rpt"/>
</dbReference>
<evidence type="ECO:0000256" key="1">
    <source>
        <dbReference type="ARBA" id="ARBA00004167"/>
    </source>
</evidence>
<dbReference type="FunFam" id="3.80.10.10:FF:000383">
    <property type="entry name" value="Leucine-rich repeat receptor protein kinase EMS1"/>
    <property type="match status" value="1"/>
</dbReference>
<feature type="transmembrane region" description="Helical" evidence="10">
    <location>
        <begin position="307"/>
        <end position="327"/>
    </location>
</feature>
<evidence type="ECO:0000256" key="2">
    <source>
        <dbReference type="ARBA" id="ARBA00009592"/>
    </source>
</evidence>
<keyword evidence="12" id="KW-1185">Reference proteome</keyword>
<dbReference type="GO" id="GO:0016020">
    <property type="term" value="C:membrane"/>
    <property type="evidence" value="ECO:0007669"/>
    <property type="project" value="UniProtKB-SubCell"/>
</dbReference>
<dbReference type="Pfam" id="PF00560">
    <property type="entry name" value="LRR_1"/>
    <property type="match status" value="2"/>
</dbReference>
<dbReference type="InterPro" id="IPR051502">
    <property type="entry name" value="RLP_Defense_Trigger"/>
</dbReference>
<dbReference type="Pfam" id="PF13855">
    <property type="entry name" value="LRR_8"/>
    <property type="match status" value="2"/>
</dbReference>
<keyword evidence="6 10" id="KW-1133">Transmembrane helix</keyword>
<evidence type="ECO:0000313" key="12">
    <source>
        <dbReference type="Proteomes" id="UP000027120"/>
    </source>
</evidence>
<evidence type="ECO:0000256" key="5">
    <source>
        <dbReference type="ARBA" id="ARBA00022737"/>
    </source>
</evidence>
<evidence type="ECO:0000256" key="6">
    <source>
        <dbReference type="ARBA" id="ARBA00022989"/>
    </source>
</evidence>
<gene>
    <name evidence="11" type="ORF">CISIN_1g0441581mg</name>
</gene>
<dbReference type="FunFam" id="3.80.10.10:FF:000111">
    <property type="entry name" value="LRR receptor-like serine/threonine-protein kinase ERECTA"/>
    <property type="match status" value="1"/>
</dbReference>
<protein>
    <recommendedName>
        <fullName evidence="13">Leucine-rich repeat-containing N-terminal plant-type domain-containing protein</fullName>
    </recommendedName>
</protein>
<dbReference type="PANTHER" id="PTHR48062:SF21">
    <property type="entry name" value="RECEPTOR-LIKE PROTEIN 12"/>
    <property type="match status" value="1"/>
</dbReference>
<evidence type="ECO:0000256" key="8">
    <source>
        <dbReference type="ARBA" id="ARBA00023170"/>
    </source>
</evidence>
<comment type="similarity">
    <text evidence="2">Belongs to the RLP family.</text>
</comment>
<keyword evidence="9" id="KW-0325">Glycoprotein</keyword>
<dbReference type="EMBL" id="KK785022">
    <property type="protein sequence ID" value="KDO53077.1"/>
    <property type="molecule type" value="Genomic_DNA"/>
</dbReference>
<keyword evidence="5" id="KW-0677">Repeat</keyword>
<dbReference type="PRINTS" id="PR00019">
    <property type="entry name" value="LEURICHRPT"/>
</dbReference>
<evidence type="ECO:0000313" key="11">
    <source>
        <dbReference type="EMBL" id="KDO53077.1"/>
    </source>
</evidence>
<dbReference type="Gene3D" id="3.80.10.10">
    <property type="entry name" value="Ribonuclease Inhibitor"/>
    <property type="match status" value="1"/>
</dbReference>
<evidence type="ECO:0000256" key="3">
    <source>
        <dbReference type="ARBA" id="ARBA00022614"/>
    </source>
</evidence>
<feature type="non-terminal residue" evidence="11">
    <location>
        <position position="1"/>
    </location>
</feature>
<keyword evidence="3" id="KW-0433">Leucine-rich repeat</keyword>
<dbReference type="InterPro" id="IPR032675">
    <property type="entry name" value="LRR_dom_sf"/>
</dbReference>
<sequence length="328" mass="37358">PLNGAFSKCSYLLTLDLCNNRLNGNIPNWMGRLSQLRYLILANNNFEGEVPLRLCQLQKLRLLDLSHNNFSGQIPPCLDNTSLHREEGYYDLIPTYRNEYDIVSYNVGPSMGEKETIDFTTKERSYTYKGQPLESIHGLDLSCNKLIGEIPSRIGELIRIHTLNLSRNNLTGTIPVTFSNLRQVESLDLSYNNLTGKIPPRLVELNALAVFTVAHNNLSGKIPERIAQFATFDEDSYEGNPFLCGPPLPKICNENRSSTEASTHDNEEDDNLIDMDSFYITFTVSSVIVILGIIGVLWANPYWRHRWFYLVEILITSCYYFVVHNLIP</sequence>
<accession>A0A067EPD7</accession>
<comment type="subcellular location">
    <subcellularLocation>
        <location evidence="1">Membrane</location>
        <topology evidence="1">Single-pass membrane protein</topology>
    </subcellularLocation>
</comment>
<evidence type="ECO:0000256" key="7">
    <source>
        <dbReference type="ARBA" id="ARBA00023136"/>
    </source>
</evidence>
<evidence type="ECO:0000256" key="10">
    <source>
        <dbReference type="SAM" id="Phobius"/>
    </source>
</evidence>
<evidence type="ECO:0008006" key="13">
    <source>
        <dbReference type="Google" id="ProtNLM"/>
    </source>
</evidence>
<reference evidence="11 12" key="1">
    <citation type="submission" date="2014-04" db="EMBL/GenBank/DDBJ databases">
        <authorList>
            <consortium name="International Citrus Genome Consortium"/>
            <person name="Gmitter F."/>
            <person name="Chen C."/>
            <person name="Farmerie W."/>
            <person name="Harkins T."/>
            <person name="Desany B."/>
            <person name="Mohiuddin M."/>
            <person name="Kodira C."/>
            <person name="Borodovsky M."/>
            <person name="Lomsadze A."/>
            <person name="Burns P."/>
            <person name="Jenkins J."/>
            <person name="Prochnik S."/>
            <person name="Shu S."/>
            <person name="Chapman J."/>
            <person name="Pitluck S."/>
            <person name="Schmutz J."/>
            <person name="Rokhsar D."/>
        </authorList>
    </citation>
    <scope>NUCLEOTIDE SEQUENCE</scope>
</reference>